<protein>
    <submittedName>
        <fullName evidence="2">Antitoxin of toxin-antitoxin stability system</fullName>
    </submittedName>
</protein>
<dbReference type="Proteomes" id="UP000494160">
    <property type="component" value="Unassembled WGS sequence"/>
</dbReference>
<gene>
    <name evidence="2" type="ORF">SN811_09030</name>
</gene>
<evidence type="ECO:0000256" key="1">
    <source>
        <dbReference type="ARBA" id="ARBA00009981"/>
    </source>
</evidence>
<name>A0A6F9Y4B4_9LACO</name>
<dbReference type="NCBIfam" id="TIGR01552">
    <property type="entry name" value="phd_fam"/>
    <property type="match status" value="1"/>
</dbReference>
<evidence type="ECO:0000313" key="2">
    <source>
        <dbReference type="EMBL" id="GET12403.1"/>
    </source>
</evidence>
<dbReference type="AlphaFoldDB" id="A0A6F9Y4B4"/>
<dbReference type="EMBL" id="BLAP01000036">
    <property type="protein sequence ID" value="GET12403.1"/>
    <property type="molecule type" value="Genomic_DNA"/>
</dbReference>
<proteinExistence type="inferred from homology"/>
<accession>A0A6F9Y4B4</accession>
<reference evidence="2" key="1">
    <citation type="submission" date="2019-10" db="EMBL/GenBank/DDBJ databases">
        <title>Lactobacillus agilis SN811 Whole Genome Sequencing Project.</title>
        <authorList>
            <person name="Suzuki S."/>
            <person name="Endo A."/>
            <person name="Maeno S."/>
            <person name="Shiwa Y."/>
            <person name="Matsutani M."/>
            <person name="Kajikawa A."/>
        </authorList>
    </citation>
    <scope>NUCLEOTIDE SEQUENCE</scope>
    <source>
        <strain evidence="2">SN811</strain>
    </source>
</reference>
<dbReference type="RefSeq" id="WP_172577229.1">
    <property type="nucleotide sequence ID" value="NZ_BLAP01000036.1"/>
</dbReference>
<organism evidence="2">
    <name type="scientific">Ligilactobacillus agilis</name>
    <dbReference type="NCBI Taxonomy" id="1601"/>
    <lineage>
        <taxon>Bacteria</taxon>
        <taxon>Bacillati</taxon>
        <taxon>Bacillota</taxon>
        <taxon>Bacilli</taxon>
        <taxon>Lactobacillales</taxon>
        <taxon>Lactobacillaceae</taxon>
        <taxon>Ligilactobacillus</taxon>
    </lineage>
</organism>
<comment type="caution">
    <text evidence="2">The sequence shown here is derived from an EMBL/GenBank/DDBJ whole genome shotgun (WGS) entry which is preliminary data.</text>
</comment>
<dbReference type="SUPFAM" id="SSF143120">
    <property type="entry name" value="YefM-like"/>
    <property type="match status" value="1"/>
</dbReference>
<dbReference type="InterPro" id="IPR036165">
    <property type="entry name" value="YefM-like_sf"/>
</dbReference>
<dbReference type="Gene3D" id="3.40.1620.10">
    <property type="entry name" value="YefM-like domain"/>
    <property type="match status" value="1"/>
</dbReference>
<comment type="similarity">
    <text evidence="1">Belongs to the phD/YefM antitoxin family.</text>
</comment>
<sequence>MTVALIQSDFRAHIKKYLDQVNDDNETVYIARSNSRSVAVVSQEKLYWMEKEIQAKEDSLDYAVARDQLIRRQVLPDDPIVESNDDYWGQFK</sequence>